<dbReference type="Gene3D" id="6.10.140.1230">
    <property type="match status" value="1"/>
</dbReference>
<organism evidence="2 3">
    <name type="scientific">Ceratocystis fimbriata CBS 114723</name>
    <dbReference type="NCBI Taxonomy" id="1035309"/>
    <lineage>
        <taxon>Eukaryota</taxon>
        <taxon>Fungi</taxon>
        <taxon>Dikarya</taxon>
        <taxon>Ascomycota</taxon>
        <taxon>Pezizomycotina</taxon>
        <taxon>Sordariomycetes</taxon>
        <taxon>Hypocreomycetidae</taxon>
        <taxon>Microascales</taxon>
        <taxon>Ceratocystidaceae</taxon>
        <taxon>Ceratocystis</taxon>
    </lineage>
</organism>
<evidence type="ECO:0000313" key="3">
    <source>
        <dbReference type="Proteomes" id="UP000222788"/>
    </source>
</evidence>
<dbReference type="AlphaFoldDB" id="A0A2C5X319"/>
<dbReference type="Pfam" id="PF03357">
    <property type="entry name" value="Snf7"/>
    <property type="match status" value="1"/>
</dbReference>
<sequence length="246" mass="27813">METIRSMFTKPDPRAEMRKWTLSLRSQIRSLDRTIVSSNQAQAKAKLLIVQADKRGRRDPTRAKQAEKEAREMAREIVRIRREIERTVTIKAQVNSTLLKVQEAQAIRQVGESMRVGSRVMRQMSVLTKLPETRAEAMKFMMEYEKNAVAAEMTDEIMDDVLDDVLGDDEEVGIGEGEVDQILAEILKTGPAAQPQQRNPLKAVAPTPELLPAAPQTATAEQEDEDEEDNEAIMDQMRNRLEALRG</sequence>
<dbReference type="InterPro" id="IPR005024">
    <property type="entry name" value="Snf7_fam"/>
</dbReference>
<accession>A0A2C5X319</accession>
<feature type="region of interest" description="Disordered" evidence="1">
    <location>
        <begin position="190"/>
        <end position="246"/>
    </location>
</feature>
<feature type="compositionally biased region" description="Acidic residues" evidence="1">
    <location>
        <begin position="221"/>
        <end position="232"/>
    </location>
</feature>
<name>A0A2C5X319_9PEZI</name>
<evidence type="ECO:0000256" key="1">
    <source>
        <dbReference type="SAM" id="MobiDB-lite"/>
    </source>
</evidence>
<proteinExistence type="predicted"/>
<dbReference type="OrthoDB" id="2329734at2759"/>
<dbReference type="GO" id="GO:0007034">
    <property type="term" value="P:vacuolar transport"/>
    <property type="evidence" value="ECO:0007669"/>
    <property type="project" value="InterPro"/>
</dbReference>
<dbReference type="STRING" id="1035309.A0A2C5X319"/>
<reference evidence="2 3" key="1">
    <citation type="journal article" date="2013" name="Fungal Biol.">
        <title>Analysis of microsatellite markers in the genome of the plant pathogen Ceratocystis fimbriata.</title>
        <authorList>
            <person name="Simpson M.C."/>
            <person name="Wilken P.M."/>
            <person name="Coetzee M.P."/>
            <person name="Wingfield M.J."/>
            <person name="Wingfield B.D."/>
        </authorList>
    </citation>
    <scope>NUCLEOTIDE SEQUENCE [LARGE SCALE GENOMIC DNA]</scope>
    <source>
        <strain evidence="2 3">CBS 114723</strain>
    </source>
</reference>
<evidence type="ECO:0000313" key="2">
    <source>
        <dbReference type="EMBL" id="PHH52433.1"/>
    </source>
</evidence>
<protein>
    <recommendedName>
        <fullName evidence="4">Vacuolar protein-sorting-associated protein 24</fullName>
    </recommendedName>
</protein>
<gene>
    <name evidence="2" type="ORF">CFIMG_005581RA</name>
</gene>
<dbReference type="Proteomes" id="UP000222788">
    <property type="component" value="Unassembled WGS sequence"/>
</dbReference>
<comment type="caution">
    <text evidence="2">The sequence shown here is derived from an EMBL/GenBank/DDBJ whole genome shotgun (WGS) entry which is preliminary data.</text>
</comment>
<evidence type="ECO:0008006" key="4">
    <source>
        <dbReference type="Google" id="ProtNLM"/>
    </source>
</evidence>
<dbReference type="EMBL" id="APWK03000068">
    <property type="protein sequence ID" value="PHH52433.1"/>
    <property type="molecule type" value="Genomic_DNA"/>
</dbReference>
<dbReference type="PANTHER" id="PTHR10476">
    <property type="entry name" value="CHARGED MULTIVESICULAR BODY PROTEIN"/>
    <property type="match status" value="1"/>
</dbReference>
<feature type="compositionally biased region" description="Basic and acidic residues" evidence="1">
    <location>
        <begin position="237"/>
        <end position="246"/>
    </location>
</feature>
<reference evidence="2 3" key="2">
    <citation type="journal article" date="2013" name="IMA Fungus">
        <title>IMA Genome-F 1: Ceratocystis fimbriata: Draft nuclear genome sequence for the plant pathogen, Ceratocystis fimbriata.</title>
        <authorList>
            <person name="Wilken P.M."/>
            <person name="Steenkamp E.T."/>
            <person name="Wingfield M.J."/>
            <person name="de Beer Z.W."/>
            <person name="Wingfield B.D."/>
        </authorList>
    </citation>
    <scope>NUCLEOTIDE SEQUENCE [LARGE SCALE GENOMIC DNA]</scope>
    <source>
        <strain evidence="2 3">CBS 114723</strain>
    </source>
</reference>
<keyword evidence="3" id="KW-1185">Reference proteome</keyword>